<organism evidence="3">
    <name type="scientific">uncultured Acidimicrobiales bacterium</name>
    <dbReference type="NCBI Taxonomy" id="310071"/>
    <lineage>
        <taxon>Bacteria</taxon>
        <taxon>Bacillati</taxon>
        <taxon>Actinomycetota</taxon>
        <taxon>Acidimicrobiia</taxon>
        <taxon>Acidimicrobiales</taxon>
        <taxon>environmental samples</taxon>
    </lineage>
</organism>
<feature type="domain" description="CoA carboxyltransferase N-terminal" evidence="1">
    <location>
        <begin position="1"/>
        <end position="250"/>
    </location>
</feature>
<evidence type="ECO:0000259" key="2">
    <source>
        <dbReference type="PROSITE" id="PS50989"/>
    </source>
</evidence>
<name>A0A6J4H929_9ACTN</name>
<reference evidence="3" key="1">
    <citation type="submission" date="2020-02" db="EMBL/GenBank/DDBJ databases">
        <authorList>
            <person name="Meier V. D."/>
        </authorList>
    </citation>
    <scope>NUCLEOTIDE SEQUENCE</scope>
    <source>
        <strain evidence="3">AVDCRST_MAG76</strain>
    </source>
</reference>
<dbReference type="AlphaFoldDB" id="A0A6J4H929"/>
<keyword evidence="3" id="KW-0436">Ligase</keyword>
<sequence>MDRRISEAAERARAGNLAAQAEKLARLGKLFVRERVSLLLDEGTFVEDGLLANALADDLPADGVVTGRGLVDGRPVCVMANDPTVKAGSWGARTVEKIVRLTEDALRWELPVVYLVDSAGARITDQVQLFPGRRGAGRIFHNQVKLSGRVPQVCCLFGPSAAGGAYIPAFCDVVIMVEANASMYLGSPRMAEEVIGERVTLEEMGGARMHATISGCGDNLAVDDADAIEQARLWLSYFPTSWRETPPAEPAAPPIRPLSPGVVPDDDKAGYDIHEVIDALVDQGSFFEVKSLFAPELVVGLARVDGAAVGVVANNPQVKGGVLFGDSADKAARFIWCCDAFGLALVFLCDVPGFMIGSQVEREGIIRHGAKMIMAVSEATVPKVSVLVRKAYGAGLYAMAGPAFEPDACIALPTAKVAVMGPEAAVNAVYANKIAALADEGERAGFVDARRREYEEDVDLLRLAADLVIDAVVQPEDLRRELVARLALASGPRRQHSDRRHGVPPV</sequence>
<dbReference type="PROSITE" id="PS50980">
    <property type="entry name" value="COA_CT_NTER"/>
    <property type="match status" value="1"/>
</dbReference>
<dbReference type="SUPFAM" id="SSF52096">
    <property type="entry name" value="ClpP/crotonase"/>
    <property type="match status" value="2"/>
</dbReference>
<dbReference type="InterPro" id="IPR029045">
    <property type="entry name" value="ClpP/crotonase-like_dom_sf"/>
</dbReference>
<dbReference type="GO" id="GO:0004485">
    <property type="term" value="F:methylcrotonoyl-CoA carboxylase activity"/>
    <property type="evidence" value="ECO:0007669"/>
    <property type="project" value="UniProtKB-EC"/>
</dbReference>
<dbReference type="InterPro" id="IPR011762">
    <property type="entry name" value="COA_CT_N"/>
</dbReference>
<dbReference type="Pfam" id="PF01039">
    <property type="entry name" value="Carboxyl_trans"/>
    <property type="match status" value="1"/>
</dbReference>
<dbReference type="PANTHER" id="PTHR22855:SF13">
    <property type="entry name" value="METHYLCROTONOYL-COA CARBOXYLASE BETA CHAIN, MITOCHONDRIAL"/>
    <property type="match status" value="1"/>
</dbReference>
<dbReference type="InterPro" id="IPR045190">
    <property type="entry name" value="MCCB/AccD1-like"/>
</dbReference>
<accession>A0A6J4H929</accession>
<dbReference type="GO" id="GO:0016740">
    <property type="term" value="F:transferase activity"/>
    <property type="evidence" value="ECO:0007669"/>
    <property type="project" value="UniProtKB-KW"/>
</dbReference>
<dbReference type="PROSITE" id="PS50989">
    <property type="entry name" value="COA_CT_CTER"/>
    <property type="match status" value="1"/>
</dbReference>
<dbReference type="EMBL" id="CADCSZ010000027">
    <property type="protein sequence ID" value="CAA9215882.1"/>
    <property type="molecule type" value="Genomic_DNA"/>
</dbReference>
<dbReference type="Gene3D" id="3.90.226.10">
    <property type="entry name" value="2-enoyl-CoA Hydratase, Chain A, domain 1"/>
    <property type="match status" value="2"/>
</dbReference>
<dbReference type="GO" id="GO:1905202">
    <property type="term" value="C:methylcrotonoyl-CoA carboxylase complex"/>
    <property type="evidence" value="ECO:0007669"/>
    <property type="project" value="TreeGrafter"/>
</dbReference>
<dbReference type="EC" id="6.4.1.4" evidence="3"/>
<protein>
    <submittedName>
        <fullName evidence="3">Methylcrotonyl-CoA carboxylase carboxyl transferase subunit</fullName>
        <ecNumber evidence="3">6.4.1.4</ecNumber>
    </submittedName>
</protein>
<keyword evidence="3" id="KW-0808">Transferase</keyword>
<dbReference type="InterPro" id="IPR034733">
    <property type="entry name" value="AcCoA_carboxyl_beta"/>
</dbReference>
<dbReference type="InterPro" id="IPR011763">
    <property type="entry name" value="COA_CT_C"/>
</dbReference>
<evidence type="ECO:0000259" key="1">
    <source>
        <dbReference type="PROSITE" id="PS50980"/>
    </source>
</evidence>
<gene>
    <name evidence="3" type="ORF">AVDCRST_MAG76-402</name>
</gene>
<feature type="domain" description="CoA carboxyltransferase C-terminal" evidence="2">
    <location>
        <begin position="253"/>
        <end position="488"/>
    </location>
</feature>
<dbReference type="GO" id="GO:0006552">
    <property type="term" value="P:L-leucine catabolic process"/>
    <property type="evidence" value="ECO:0007669"/>
    <property type="project" value="TreeGrafter"/>
</dbReference>
<evidence type="ECO:0000313" key="3">
    <source>
        <dbReference type="EMBL" id="CAA9215882.1"/>
    </source>
</evidence>
<proteinExistence type="predicted"/>
<dbReference type="PANTHER" id="PTHR22855">
    <property type="entry name" value="ACETYL, PROPIONYL, PYRUVATE, AND GLUTACONYL CARBOXYLASE-RELATED"/>
    <property type="match status" value="1"/>
</dbReference>